<organism evidence="3 4">
    <name type="scientific">Caenorhabditis tropicalis</name>
    <dbReference type="NCBI Taxonomy" id="1561998"/>
    <lineage>
        <taxon>Eukaryota</taxon>
        <taxon>Metazoa</taxon>
        <taxon>Ecdysozoa</taxon>
        <taxon>Nematoda</taxon>
        <taxon>Chromadorea</taxon>
        <taxon>Rhabditida</taxon>
        <taxon>Rhabditina</taxon>
        <taxon>Rhabditomorpha</taxon>
        <taxon>Rhabditoidea</taxon>
        <taxon>Rhabditidae</taxon>
        <taxon>Peloderinae</taxon>
        <taxon>Caenorhabditis</taxon>
    </lineage>
</organism>
<dbReference type="GO" id="GO:0046872">
    <property type="term" value="F:metal ion binding"/>
    <property type="evidence" value="ECO:0007669"/>
    <property type="project" value="UniProtKB-KW"/>
</dbReference>
<keyword evidence="1" id="KW-0479">Metal-binding</keyword>
<dbReference type="PANTHER" id="PTHR46771">
    <property type="entry name" value="DETERIN"/>
    <property type="match status" value="1"/>
</dbReference>
<keyword evidence="3" id="KW-1185">Reference proteome</keyword>
<dbReference type="AlphaFoldDB" id="A0A1I7UDT5"/>
<evidence type="ECO:0000256" key="2">
    <source>
        <dbReference type="ARBA" id="ARBA00022833"/>
    </source>
</evidence>
<dbReference type="Gene3D" id="1.10.1170.10">
    <property type="entry name" value="Inhibitor Of Apoptosis Protein (2mihbC-IAP-1), Chain A"/>
    <property type="match status" value="1"/>
</dbReference>
<evidence type="ECO:0000313" key="4">
    <source>
        <dbReference type="WBParaSite" id="Csp11.Scaffold629.g8316.t1"/>
    </source>
</evidence>
<keyword evidence="2" id="KW-0862">Zinc</keyword>
<accession>A0A1I7UDT5</accession>
<dbReference type="eggNOG" id="KOG1101">
    <property type="taxonomic scope" value="Eukaryota"/>
</dbReference>
<dbReference type="WBParaSite" id="Csp11.Scaffold629.g8316.t1">
    <property type="protein sequence ID" value="Csp11.Scaffold629.g8316.t1"/>
    <property type="gene ID" value="Csp11.Scaffold629.g8316"/>
</dbReference>
<dbReference type="Proteomes" id="UP000095282">
    <property type="component" value="Unplaced"/>
</dbReference>
<reference evidence="4" key="1">
    <citation type="submission" date="2016-11" db="UniProtKB">
        <authorList>
            <consortium name="WormBaseParasite"/>
        </authorList>
    </citation>
    <scope>IDENTIFICATION</scope>
</reference>
<proteinExistence type="predicted"/>
<dbReference type="InterPro" id="IPR001370">
    <property type="entry name" value="BIR_rpt"/>
</dbReference>
<name>A0A1I7UDT5_9PELO</name>
<dbReference type="SMART" id="SM00238">
    <property type="entry name" value="BIR"/>
    <property type="match status" value="1"/>
</dbReference>
<sequence length="224" mass="25519">MSPDDSVHPLDLLKLTQWKIFALYKNEDFCLREEVLHTQLVQSIRASCKQHVPRGVTKRRRESVSTTAADLSNELKRRATDKRKDKVEEPKCKRLKNNFTGPFSADDFLSHMYPEKDLPTQKEPVVLYKDRLATFNNFRFDKLPSVNCTSKSLAIAGFISTGGTSAKCPFCQKTKEFKANDEPWKEHGVRCPFVRISRMDVSRTRVSSGFALTQEAIAMASSLL</sequence>
<dbReference type="Pfam" id="PF00653">
    <property type="entry name" value="BIR"/>
    <property type="match status" value="1"/>
</dbReference>
<dbReference type="STRING" id="1561998.A0A1I7UDT5"/>
<protein>
    <submittedName>
        <fullName evidence="4">PADR1 domain-containing protein</fullName>
    </submittedName>
</protein>
<dbReference type="PROSITE" id="PS50143">
    <property type="entry name" value="BIR_REPEAT_2"/>
    <property type="match status" value="1"/>
</dbReference>
<dbReference type="InterPro" id="IPR051190">
    <property type="entry name" value="Baculoviral_IAP"/>
</dbReference>
<evidence type="ECO:0000313" key="3">
    <source>
        <dbReference type="Proteomes" id="UP000095282"/>
    </source>
</evidence>
<dbReference type="SUPFAM" id="SSF57924">
    <property type="entry name" value="Inhibitor of apoptosis (IAP) repeat"/>
    <property type="match status" value="1"/>
</dbReference>
<evidence type="ECO:0000256" key="1">
    <source>
        <dbReference type="ARBA" id="ARBA00022723"/>
    </source>
</evidence>
<dbReference type="PANTHER" id="PTHR46771:SF5">
    <property type="entry name" value="DETERIN"/>
    <property type="match status" value="1"/>
</dbReference>